<dbReference type="Pfam" id="PF12770">
    <property type="entry name" value="CHAT"/>
    <property type="match status" value="1"/>
</dbReference>
<organism evidence="2 3">
    <name type="scientific">Hydnomerulius pinastri MD-312</name>
    <dbReference type="NCBI Taxonomy" id="994086"/>
    <lineage>
        <taxon>Eukaryota</taxon>
        <taxon>Fungi</taxon>
        <taxon>Dikarya</taxon>
        <taxon>Basidiomycota</taxon>
        <taxon>Agaricomycotina</taxon>
        <taxon>Agaricomycetes</taxon>
        <taxon>Agaricomycetidae</taxon>
        <taxon>Boletales</taxon>
        <taxon>Boletales incertae sedis</taxon>
        <taxon>Leucogyrophana</taxon>
    </lineage>
</organism>
<accession>A0A0C9W4E8</accession>
<dbReference type="Proteomes" id="UP000053820">
    <property type="component" value="Unassembled WGS sequence"/>
</dbReference>
<evidence type="ECO:0000259" key="1">
    <source>
        <dbReference type="Pfam" id="PF12770"/>
    </source>
</evidence>
<evidence type="ECO:0000313" key="3">
    <source>
        <dbReference type="Proteomes" id="UP000053820"/>
    </source>
</evidence>
<dbReference type="AlphaFoldDB" id="A0A0C9W4E8"/>
<dbReference type="EMBL" id="KN839863">
    <property type="protein sequence ID" value="KIJ61308.1"/>
    <property type="molecule type" value="Genomic_DNA"/>
</dbReference>
<keyword evidence="3" id="KW-1185">Reference proteome</keyword>
<evidence type="ECO:0000313" key="2">
    <source>
        <dbReference type="EMBL" id="KIJ61308.1"/>
    </source>
</evidence>
<dbReference type="OrthoDB" id="9991317at2759"/>
<dbReference type="HOGENOM" id="CLU_001305_5_0_1"/>
<gene>
    <name evidence="2" type="ORF">HYDPIDRAFT_42714</name>
</gene>
<proteinExistence type="predicted"/>
<reference evidence="2 3" key="1">
    <citation type="submission" date="2014-04" db="EMBL/GenBank/DDBJ databases">
        <title>Evolutionary Origins and Diversification of the Mycorrhizal Mutualists.</title>
        <authorList>
            <consortium name="DOE Joint Genome Institute"/>
            <consortium name="Mycorrhizal Genomics Consortium"/>
            <person name="Kohler A."/>
            <person name="Kuo A."/>
            <person name="Nagy L.G."/>
            <person name="Floudas D."/>
            <person name="Copeland A."/>
            <person name="Barry K.W."/>
            <person name="Cichocki N."/>
            <person name="Veneault-Fourrey C."/>
            <person name="LaButti K."/>
            <person name="Lindquist E.A."/>
            <person name="Lipzen A."/>
            <person name="Lundell T."/>
            <person name="Morin E."/>
            <person name="Murat C."/>
            <person name="Riley R."/>
            <person name="Ohm R."/>
            <person name="Sun H."/>
            <person name="Tunlid A."/>
            <person name="Henrissat B."/>
            <person name="Grigoriev I.V."/>
            <person name="Hibbett D.S."/>
            <person name="Martin F."/>
        </authorList>
    </citation>
    <scope>NUCLEOTIDE SEQUENCE [LARGE SCALE GENOMIC DNA]</scope>
    <source>
        <strain evidence="2 3">MD-312</strain>
    </source>
</reference>
<protein>
    <recommendedName>
        <fullName evidence="1">CHAT domain-containing protein</fullName>
    </recommendedName>
</protein>
<name>A0A0C9W4E8_9AGAM</name>
<sequence length="513" mass="57279">MLDAYQTSLTVLDHQITMHSSLSLRHGTMQNKITSLANNAFSSALGQNKAEQALELLEQGRALLWTQLARLESPLASLQAQSGRGHDLVKEFQLLSSKMQTFTTHSHGQDEITDTTEYWKVLHSWNEVTQKIRLEPGFSRFLLPPLFTELQEAACDGPVIIVNASKHSCDVLVILHSQSPLHIPLEFSLSNLEKLSSKFTSLIKESAFASRDHQDDHDMKRRHRIIEALRELWEQIVNPVVQVLQGVVQLPAGKRIWWCPTAQFTTLPFHAAGPYRPRQKNLMGLYCSSYTPSLIALVRARSRLSADSESSTPPNVALLGQALPDASQGQELQTVDEELHIVQSMLPPPMLADKVSGPEATRAAVIDAFRTHRWVHLACHGSQDPKNPFDSSFAMKDGPLTLLDIIQQKFVNSDFAFLSACHTAVGDKSTPDEVIHLAAGMQFAGFKSVIGTMWKVDDALARHIVRRFYENMLKVKKPSYKYAAACLNNAVIEVSKTDLVPLEQRIVFMHIGL</sequence>
<feature type="domain" description="CHAT" evidence="1">
    <location>
        <begin position="228"/>
        <end position="497"/>
    </location>
</feature>
<dbReference type="InterPro" id="IPR024983">
    <property type="entry name" value="CHAT_dom"/>
</dbReference>